<dbReference type="Proteomes" id="UP000504609">
    <property type="component" value="Unplaced"/>
</dbReference>
<dbReference type="InterPro" id="IPR027417">
    <property type="entry name" value="P-loop_NTPase"/>
</dbReference>
<organism evidence="1 2">
    <name type="scientific">Cucurbita moschata</name>
    <name type="common">Winter crookneck squash</name>
    <name type="synonym">Cucurbita pepo var. moschata</name>
    <dbReference type="NCBI Taxonomy" id="3662"/>
    <lineage>
        <taxon>Eukaryota</taxon>
        <taxon>Viridiplantae</taxon>
        <taxon>Streptophyta</taxon>
        <taxon>Embryophyta</taxon>
        <taxon>Tracheophyta</taxon>
        <taxon>Spermatophyta</taxon>
        <taxon>Magnoliopsida</taxon>
        <taxon>eudicotyledons</taxon>
        <taxon>Gunneridae</taxon>
        <taxon>Pentapetalae</taxon>
        <taxon>rosids</taxon>
        <taxon>fabids</taxon>
        <taxon>Cucurbitales</taxon>
        <taxon>Cucurbitaceae</taxon>
        <taxon>Cucurbiteae</taxon>
        <taxon>Cucurbita</taxon>
    </lineage>
</organism>
<dbReference type="AlphaFoldDB" id="A0A6J1GSG0"/>
<dbReference type="GeneID" id="111456714"/>
<reference evidence="2" key="1">
    <citation type="submission" date="2025-08" db="UniProtKB">
        <authorList>
            <consortium name="RefSeq"/>
        </authorList>
    </citation>
    <scope>IDENTIFICATION</scope>
    <source>
        <tissue evidence="2">Young leaves</tissue>
    </source>
</reference>
<name>A0A6J1GSG0_CUCMO</name>
<dbReference type="Gene3D" id="3.10.20.30">
    <property type="match status" value="1"/>
</dbReference>
<evidence type="ECO:0000313" key="1">
    <source>
        <dbReference type="Proteomes" id="UP000504609"/>
    </source>
</evidence>
<keyword evidence="1" id="KW-1185">Reference proteome</keyword>
<proteinExistence type="predicted"/>
<dbReference type="Gene3D" id="3.40.50.300">
    <property type="entry name" value="P-loop containing nucleotide triphosphate hydrolases"/>
    <property type="match status" value="1"/>
</dbReference>
<dbReference type="RefSeq" id="XP_022954450.1">
    <property type="nucleotide sequence ID" value="XM_023098682.1"/>
</dbReference>
<dbReference type="KEGG" id="cmos:111456714"/>
<gene>
    <name evidence="2" type="primary">LOC111456714</name>
</gene>
<protein>
    <submittedName>
        <fullName evidence="2">Uncharacterized protein LOC111456714</fullName>
    </submittedName>
</protein>
<sequence length="156" mass="17492">MCCGSCVGQARVASLGFNSWVGVWVYCLRDKGLTTPSVSGTEPQHSASRSTHYNPAQYKKCLRKLRNPRKLPQNGLFSVVFLLISRLELLDSLFALLNLTKLEYMCQMSSLNGFATYTNLKASAVPKIIKIGFSSINLIYFFTAGPDEVKCWQIRR</sequence>
<evidence type="ECO:0000313" key="2">
    <source>
        <dbReference type="RefSeq" id="XP_022954450.1"/>
    </source>
</evidence>
<accession>A0A6J1GSG0</accession>
<dbReference type="InterPro" id="IPR012675">
    <property type="entry name" value="Beta-grasp_dom_sf"/>
</dbReference>